<keyword evidence="5 7" id="KW-0547">Nucleotide-binding</keyword>
<dbReference type="GO" id="GO:0009252">
    <property type="term" value="P:peptidoglycan biosynthetic process"/>
    <property type="evidence" value="ECO:0007669"/>
    <property type="project" value="UniProtKB-UniRule"/>
</dbReference>
<dbReference type="AlphaFoldDB" id="A0A4R9M471"/>
<dbReference type="GO" id="GO:0071555">
    <property type="term" value="P:cell wall organization"/>
    <property type="evidence" value="ECO:0007669"/>
    <property type="project" value="UniProtKB-KW"/>
</dbReference>
<evidence type="ECO:0000256" key="4">
    <source>
        <dbReference type="ARBA" id="ARBA00022598"/>
    </source>
</evidence>
<evidence type="ECO:0000256" key="3">
    <source>
        <dbReference type="ARBA" id="ARBA00022490"/>
    </source>
</evidence>
<keyword evidence="3 7" id="KW-0963">Cytoplasm</keyword>
<comment type="caution">
    <text evidence="9">The sequence shown here is derived from an EMBL/GenBank/DDBJ whole genome shotgun (WGS) entry which is preliminary data.</text>
</comment>
<keyword evidence="7" id="KW-0573">Peptidoglycan synthesis</keyword>
<dbReference type="EMBL" id="RQHW01000010">
    <property type="protein sequence ID" value="TGN20527.1"/>
    <property type="molecule type" value="Genomic_DNA"/>
</dbReference>
<accession>A0A4R9M471</accession>
<comment type="subcellular location">
    <subcellularLocation>
        <location evidence="1 7">Cytoplasm</location>
    </subcellularLocation>
</comment>
<comment type="catalytic activity">
    <reaction evidence="7">
        <text>UDP-N-acetyl-alpha-D-muramoyl-L-alanine + D-glutamate + ATP = UDP-N-acetyl-alpha-D-muramoyl-L-alanyl-D-glutamate + ADP + phosphate + H(+)</text>
        <dbReference type="Rhea" id="RHEA:16429"/>
        <dbReference type="ChEBI" id="CHEBI:15378"/>
        <dbReference type="ChEBI" id="CHEBI:29986"/>
        <dbReference type="ChEBI" id="CHEBI:30616"/>
        <dbReference type="ChEBI" id="CHEBI:43474"/>
        <dbReference type="ChEBI" id="CHEBI:83898"/>
        <dbReference type="ChEBI" id="CHEBI:83900"/>
        <dbReference type="ChEBI" id="CHEBI:456216"/>
        <dbReference type="EC" id="6.3.2.9"/>
    </reaction>
</comment>
<evidence type="ECO:0000313" key="10">
    <source>
        <dbReference type="Proteomes" id="UP000298058"/>
    </source>
</evidence>
<dbReference type="OrthoDB" id="9809796at2"/>
<dbReference type="Gene3D" id="3.40.50.720">
    <property type="entry name" value="NAD(P)-binding Rossmann-like Domain"/>
    <property type="match status" value="1"/>
</dbReference>
<dbReference type="Gene3D" id="3.40.1190.10">
    <property type="entry name" value="Mur-like, catalytic domain"/>
    <property type="match status" value="1"/>
</dbReference>
<name>A0A4R9M471_9LEPT</name>
<comment type="pathway">
    <text evidence="2 7">Cell wall biogenesis; peptidoglycan biosynthesis.</text>
</comment>
<dbReference type="InterPro" id="IPR013221">
    <property type="entry name" value="Mur_ligase_cen"/>
</dbReference>
<dbReference type="Gene3D" id="3.90.190.20">
    <property type="entry name" value="Mur ligase, C-terminal domain"/>
    <property type="match status" value="1"/>
</dbReference>
<dbReference type="InterPro" id="IPR036565">
    <property type="entry name" value="Mur-like_cat_sf"/>
</dbReference>
<keyword evidence="6 7" id="KW-0067">ATP-binding</keyword>
<gene>
    <name evidence="7 9" type="primary">murD</name>
    <name evidence="9" type="ORF">EHS15_02735</name>
</gene>
<feature type="domain" description="Mur ligase central" evidence="8">
    <location>
        <begin position="116"/>
        <end position="288"/>
    </location>
</feature>
<dbReference type="SUPFAM" id="SSF53244">
    <property type="entry name" value="MurD-like peptide ligases, peptide-binding domain"/>
    <property type="match status" value="1"/>
</dbReference>
<dbReference type="SUPFAM" id="SSF53623">
    <property type="entry name" value="MurD-like peptide ligases, catalytic domain"/>
    <property type="match status" value="1"/>
</dbReference>
<dbReference type="InterPro" id="IPR005762">
    <property type="entry name" value="MurD"/>
</dbReference>
<dbReference type="GO" id="GO:0008764">
    <property type="term" value="F:UDP-N-acetylmuramoylalanine-D-glutamate ligase activity"/>
    <property type="evidence" value="ECO:0007669"/>
    <property type="project" value="UniProtKB-UniRule"/>
</dbReference>
<dbReference type="RefSeq" id="WP_135759014.1">
    <property type="nucleotide sequence ID" value="NZ_RQHW01000010.1"/>
</dbReference>
<dbReference type="GO" id="GO:0005737">
    <property type="term" value="C:cytoplasm"/>
    <property type="evidence" value="ECO:0007669"/>
    <property type="project" value="UniProtKB-SubCell"/>
</dbReference>
<proteinExistence type="inferred from homology"/>
<dbReference type="GO" id="GO:0005524">
    <property type="term" value="F:ATP binding"/>
    <property type="evidence" value="ECO:0007669"/>
    <property type="project" value="UniProtKB-UniRule"/>
</dbReference>
<dbReference type="SUPFAM" id="SSF51984">
    <property type="entry name" value="MurCD N-terminal domain"/>
    <property type="match status" value="1"/>
</dbReference>
<dbReference type="PANTHER" id="PTHR43692:SF1">
    <property type="entry name" value="UDP-N-ACETYLMURAMOYLALANINE--D-GLUTAMATE LIGASE"/>
    <property type="match status" value="1"/>
</dbReference>
<keyword evidence="7" id="KW-0133">Cell shape</keyword>
<comment type="function">
    <text evidence="7">Cell wall formation. Catalyzes the addition of glutamate to the nucleotide precursor UDP-N-acetylmuramoyl-L-alanine (UMA).</text>
</comment>
<dbReference type="InterPro" id="IPR036615">
    <property type="entry name" value="Mur_ligase_C_dom_sf"/>
</dbReference>
<dbReference type="EC" id="6.3.2.9" evidence="7"/>
<dbReference type="Proteomes" id="UP000298058">
    <property type="component" value="Unassembled WGS sequence"/>
</dbReference>
<organism evidence="9 10">
    <name type="scientific">Leptospira idonii</name>
    <dbReference type="NCBI Taxonomy" id="1193500"/>
    <lineage>
        <taxon>Bacteria</taxon>
        <taxon>Pseudomonadati</taxon>
        <taxon>Spirochaetota</taxon>
        <taxon>Spirochaetia</taxon>
        <taxon>Leptospirales</taxon>
        <taxon>Leptospiraceae</taxon>
        <taxon>Leptospira</taxon>
    </lineage>
</organism>
<evidence type="ECO:0000313" key="9">
    <source>
        <dbReference type="EMBL" id="TGN20527.1"/>
    </source>
</evidence>
<dbReference type="Pfam" id="PF08245">
    <property type="entry name" value="Mur_ligase_M"/>
    <property type="match status" value="1"/>
</dbReference>
<keyword evidence="4 7" id="KW-0436">Ligase</keyword>
<dbReference type="GO" id="GO:0051301">
    <property type="term" value="P:cell division"/>
    <property type="evidence" value="ECO:0007669"/>
    <property type="project" value="UniProtKB-KW"/>
</dbReference>
<protein>
    <recommendedName>
        <fullName evidence="7">UDP-N-acetylmuramoylalanine--D-glutamate ligase</fullName>
        <ecNumber evidence="7">6.3.2.9</ecNumber>
    </recommendedName>
    <alternativeName>
        <fullName evidence="7">D-glutamic acid-adding enzyme</fullName>
    </alternativeName>
    <alternativeName>
        <fullName evidence="7">UDP-N-acetylmuramoyl-L-alanyl-D-glutamate synthetase</fullName>
    </alternativeName>
</protein>
<evidence type="ECO:0000256" key="5">
    <source>
        <dbReference type="ARBA" id="ARBA00022741"/>
    </source>
</evidence>
<evidence type="ECO:0000259" key="8">
    <source>
        <dbReference type="Pfam" id="PF08245"/>
    </source>
</evidence>
<dbReference type="UniPathway" id="UPA00219"/>
<keyword evidence="10" id="KW-1185">Reference proteome</keyword>
<sequence length="466" mass="52561">MFSQEISDRSELLRYDFFLILGGGISGDSAARLLKKYNKTVYLADRKQTNPPDSPYSLVFSDENIQEATANIQCVIKSPGISPTHPILASAKSKKIPILSEIALGRIFYQGKLVGITGTDGKSTTTALTHHILSSEYPNAVVGGNLGRPFTDFCDQNADLVVLELSSYQLEDSPNLNLTVSAITNLAPDHLERHKTMENYLAAKWKVADLENPNHCFLTQRKIWNRIEEKKSTYPSKVIFFGENLDDGIRIDPVKRLISTSKDTYETNSFPLPGNHNLQNLAVAIGIAEALHVPKEKIISRFSDFEGLPHRFKKLKTSEHPLFPKLTVINDSKSTNLHSMLSGLSGFSHQDKVYLILGGEPKEESLDPFFARWKEIDCEVWIYGKAAEVWKQNFQTNGNDRFHLVPRVEEALRQIKTILISETKDKLTSQNRTLLFSPACASFDLYKNFTERGEDFERCVKELFLS</sequence>
<dbReference type="HAMAP" id="MF_00639">
    <property type="entry name" value="MurD"/>
    <property type="match status" value="1"/>
</dbReference>
<evidence type="ECO:0000256" key="6">
    <source>
        <dbReference type="ARBA" id="ARBA00022840"/>
    </source>
</evidence>
<dbReference type="PANTHER" id="PTHR43692">
    <property type="entry name" value="UDP-N-ACETYLMURAMOYLALANINE--D-GLUTAMATE LIGASE"/>
    <property type="match status" value="1"/>
</dbReference>
<comment type="similarity">
    <text evidence="7">Belongs to the MurCDEF family.</text>
</comment>
<keyword evidence="7" id="KW-0132">Cell division</keyword>
<reference evidence="9" key="1">
    <citation type="journal article" date="2019" name="PLoS Negl. Trop. Dis.">
        <title>Revisiting the worldwide diversity of Leptospira species in the environment.</title>
        <authorList>
            <person name="Vincent A.T."/>
            <person name="Schiettekatte O."/>
            <person name="Bourhy P."/>
            <person name="Veyrier F.J."/>
            <person name="Picardeau M."/>
        </authorList>
    </citation>
    <scope>NUCLEOTIDE SEQUENCE [LARGE SCALE GENOMIC DNA]</scope>
    <source>
        <strain evidence="9">201300427</strain>
    </source>
</reference>
<evidence type="ECO:0000256" key="2">
    <source>
        <dbReference type="ARBA" id="ARBA00004752"/>
    </source>
</evidence>
<evidence type="ECO:0000256" key="7">
    <source>
        <dbReference type="HAMAP-Rule" id="MF_00639"/>
    </source>
</evidence>
<evidence type="ECO:0000256" key="1">
    <source>
        <dbReference type="ARBA" id="ARBA00004496"/>
    </source>
</evidence>
<keyword evidence="7" id="KW-0961">Cell wall biogenesis/degradation</keyword>
<keyword evidence="7" id="KW-0131">Cell cycle</keyword>
<dbReference type="GO" id="GO:0008360">
    <property type="term" value="P:regulation of cell shape"/>
    <property type="evidence" value="ECO:0007669"/>
    <property type="project" value="UniProtKB-KW"/>
</dbReference>
<dbReference type="NCBIfam" id="TIGR01087">
    <property type="entry name" value="murD"/>
    <property type="match status" value="1"/>
</dbReference>
<feature type="binding site" evidence="7">
    <location>
        <begin position="118"/>
        <end position="124"/>
    </location>
    <ligand>
        <name>ATP</name>
        <dbReference type="ChEBI" id="CHEBI:30616"/>
    </ligand>
</feature>